<gene>
    <name evidence="6" type="ORF">DEBR0S2_20604G</name>
</gene>
<keyword evidence="7" id="KW-1185">Reference proteome</keyword>
<dbReference type="PROSITE" id="PS00463">
    <property type="entry name" value="ZN2_CY6_FUNGAL_1"/>
    <property type="match status" value="1"/>
</dbReference>
<dbReference type="GO" id="GO:0000981">
    <property type="term" value="F:DNA-binding transcription factor activity, RNA polymerase II-specific"/>
    <property type="evidence" value="ECO:0007669"/>
    <property type="project" value="InterPro"/>
</dbReference>
<accession>A0A7D9CXB4</accession>
<feature type="domain" description="Zn(2)-C6 fungal-type" evidence="5">
    <location>
        <begin position="21"/>
        <end position="53"/>
    </location>
</feature>
<evidence type="ECO:0000256" key="4">
    <source>
        <dbReference type="ARBA" id="ARBA00023242"/>
    </source>
</evidence>
<keyword evidence="1" id="KW-0805">Transcription regulation</keyword>
<evidence type="ECO:0000256" key="1">
    <source>
        <dbReference type="ARBA" id="ARBA00023015"/>
    </source>
</evidence>
<dbReference type="AlphaFoldDB" id="A0A7D9CXB4"/>
<dbReference type="InterPro" id="IPR036864">
    <property type="entry name" value="Zn2-C6_fun-type_DNA-bd_sf"/>
</dbReference>
<dbReference type="GO" id="GO:0000978">
    <property type="term" value="F:RNA polymerase II cis-regulatory region sequence-specific DNA binding"/>
    <property type="evidence" value="ECO:0007669"/>
    <property type="project" value="TreeGrafter"/>
</dbReference>
<dbReference type="Gene3D" id="4.10.240.10">
    <property type="entry name" value="Zn(2)-C6 fungal-type DNA-binding domain"/>
    <property type="match status" value="1"/>
</dbReference>
<dbReference type="PANTHER" id="PTHR31069:SF12">
    <property type="entry name" value="TRANSCRIPTION FACTOR DOMAIN-CONTAINING PROTEIN"/>
    <property type="match status" value="1"/>
</dbReference>
<evidence type="ECO:0000256" key="3">
    <source>
        <dbReference type="ARBA" id="ARBA00023163"/>
    </source>
</evidence>
<evidence type="ECO:0000313" key="6">
    <source>
        <dbReference type="EMBL" id="VUG17971.1"/>
    </source>
</evidence>
<dbReference type="Pfam" id="PF00172">
    <property type="entry name" value="Zn_clus"/>
    <property type="match status" value="1"/>
</dbReference>
<dbReference type="PROSITE" id="PS50048">
    <property type="entry name" value="ZN2_CY6_FUNGAL_2"/>
    <property type="match status" value="1"/>
</dbReference>
<sequence length="873" mass="100652">MNKDIISRARCPKKRRRLFVSCSECRRRKVKCDRSRPFCKQCREHNLTQHCHYDLRTSDTPENSGVVTKKVFQELKDLKELVIEQSERIQQLSSKQTHQLDNTAGSLRTIENIDQDSSRLSELKLAEQFDVEADERVDFYEGSPALMTWYSRMNNHAPLAWISMILKDPFLAQAYFLVIGQKTKTSLTLPGFAKVNATGLKTKDYEFKRSLMEYSGLYEVKPLKPPDRRNDTGNLTFSSNLSSKDIVISEEDDLSYINAKVIDVLPPIKVIWLLIDRFFLYAYPFMPYFDQDMLVSSIESLIGKRSESENSVKILKFQKRLDIATVGTLLYILKISYMSLESNCTAATDFPEYSEEESYLLKYHMAKHITDVAELCTRQFPPFRRYAIEMYQCIMMAKEYQNTQCSDSFGDGRIQIYLSHLVQVALSSGFNRDPTKFDSSAQISHYGALIRKIWHCLGISATFQSAIFGFPLIMRPCIYDTKVPIYTENSSNILDFGIEKETIARINSQYRVDILLSTIIDKILNVQTPPRVGELLVNLKILEDYITDKWTSLSALMTPTDGDHIHNLRKVASLMIYIESLSFMHPVYFYMMIHFEKKRQPNACFRLCMKILEFVTDIMSNFIQLFKYSYRYVGRGFDFYLSSFLETTIQRCLQIQFGLYFRSLAIKKCIEKDSGEKYKKRLKIINKFTNLLTKNNIKENFMEGVLPLADKSFFAWVLLRDPSYVLKLIKEDKIEFPEDEYNFLTDISDQDLATLLQRAIIDDTSSITNLNADMKHDSKADETNNDKVSSTEFDPTELDNFLSNIWNEGCISPFQAQGNMNAEGSGWGNSPVLSTKTPGGYGTSTIMNDMLSDFVASNMPSMRGQTFDEVDTD</sequence>
<keyword evidence="2" id="KW-0238">DNA-binding</keyword>
<evidence type="ECO:0000313" key="7">
    <source>
        <dbReference type="Proteomes" id="UP000478008"/>
    </source>
</evidence>
<proteinExistence type="predicted"/>
<dbReference type="GO" id="GO:0005634">
    <property type="term" value="C:nucleus"/>
    <property type="evidence" value="ECO:0007669"/>
    <property type="project" value="TreeGrafter"/>
</dbReference>
<organism evidence="6 7">
    <name type="scientific">Dekkera bruxellensis</name>
    <name type="common">Brettanomyces custersii</name>
    <dbReference type="NCBI Taxonomy" id="5007"/>
    <lineage>
        <taxon>Eukaryota</taxon>
        <taxon>Fungi</taxon>
        <taxon>Dikarya</taxon>
        <taxon>Ascomycota</taxon>
        <taxon>Saccharomycotina</taxon>
        <taxon>Pichiomycetes</taxon>
        <taxon>Pichiales</taxon>
        <taxon>Pichiaceae</taxon>
        <taxon>Brettanomyces</taxon>
    </lineage>
</organism>
<dbReference type="PANTHER" id="PTHR31069">
    <property type="entry name" value="OLEATE-ACTIVATED TRANSCRIPTION FACTOR 1-RELATED"/>
    <property type="match status" value="1"/>
</dbReference>
<evidence type="ECO:0000259" key="5">
    <source>
        <dbReference type="PROSITE" id="PS50048"/>
    </source>
</evidence>
<dbReference type="Proteomes" id="UP000478008">
    <property type="component" value="Unassembled WGS sequence"/>
</dbReference>
<dbReference type="SUPFAM" id="SSF57701">
    <property type="entry name" value="Zn2/Cys6 DNA-binding domain"/>
    <property type="match status" value="1"/>
</dbReference>
<evidence type="ECO:0000256" key="2">
    <source>
        <dbReference type="ARBA" id="ARBA00023125"/>
    </source>
</evidence>
<dbReference type="GO" id="GO:0045944">
    <property type="term" value="P:positive regulation of transcription by RNA polymerase II"/>
    <property type="evidence" value="ECO:0007669"/>
    <property type="project" value="TreeGrafter"/>
</dbReference>
<dbReference type="CDD" id="cd00067">
    <property type="entry name" value="GAL4"/>
    <property type="match status" value="1"/>
</dbReference>
<dbReference type="CDD" id="cd12148">
    <property type="entry name" value="fungal_TF_MHR"/>
    <property type="match status" value="1"/>
</dbReference>
<dbReference type="InterPro" id="IPR001138">
    <property type="entry name" value="Zn2Cys6_DnaBD"/>
</dbReference>
<dbReference type="EMBL" id="CABFWN010000002">
    <property type="protein sequence ID" value="VUG17971.1"/>
    <property type="molecule type" value="Genomic_DNA"/>
</dbReference>
<protein>
    <submittedName>
        <fullName evidence="6">DEBR0S2_20604g1_1</fullName>
    </submittedName>
</protein>
<reference evidence="6 7" key="1">
    <citation type="submission" date="2019-07" db="EMBL/GenBank/DDBJ databases">
        <authorList>
            <person name="Friedrich A."/>
            <person name="Schacherer J."/>
        </authorList>
    </citation>
    <scope>NUCLEOTIDE SEQUENCE [LARGE SCALE GENOMIC DNA]</scope>
</reference>
<dbReference type="InterPro" id="IPR050675">
    <property type="entry name" value="OAF3"/>
</dbReference>
<keyword evidence="4" id="KW-0539">Nucleus</keyword>
<dbReference type="SMART" id="SM00066">
    <property type="entry name" value="GAL4"/>
    <property type="match status" value="1"/>
</dbReference>
<keyword evidence="3" id="KW-0804">Transcription</keyword>
<name>A0A7D9CXB4_DEKBR</name>
<dbReference type="GO" id="GO:0008270">
    <property type="term" value="F:zinc ion binding"/>
    <property type="evidence" value="ECO:0007669"/>
    <property type="project" value="InterPro"/>
</dbReference>